<comment type="caution">
    <text evidence="22">The sequence shown here is derived from an EMBL/GenBank/DDBJ whole genome shotgun (WGS) entry which is preliminary data.</text>
</comment>
<evidence type="ECO:0000256" key="5">
    <source>
        <dbReference type="ARBA" id="ARBA00022723"/>
    </source>
</evidence>
<dbReference type="PROSITE" id="PS50090">
    <property type="entry name" value="MYB_LIKE"/>
    <property type="match status" value="2"/>
</dbReference>
<evidence type="ECO:0000256" key="15">
    <source>
        <dbReference type="ARBA" id="ARBA00023274"/>
    </source>
</evidence>
<dbReference type="InterPro" id="IPR017930">
    <property type="entry name" value="Myb_dom"/>
</dbReference>
<evidence type="ECO:0000313" key="23">
    <source>
        <dbReference type="Proteomes" id="UP000494165"/>
    </source>
</evidence>
<keyword evidence="10" id="KW-0689">Ribosomal protein</keyword>
<feature type="compositionally biased region" description="Basic and acidic residues" evidence="18">
    <location>
        <begin position="1439"/>
        <end position="1457"/>
    </location>
</feature>
<keyword evidence="15" id="KW-0687">Ribonucleoprotein</keyword>
<evidence type="ECO:0000256" key="6">
    <source>
        <dbReference type="ARBA" id="ARBA00022730"/>
    </source>
</evidence>
<evidence type="ECO:0000256" key="2">
    <source>
        <dbReference type="ARBA" id="ARBA00004123"/>
    </source>
</evidence>
<dbReference type="InterPro" id="IPR009057">
    <property type="entry name" value="Homeodomain-like_sf"/>
</dbReference>
<dbReference type="SUPFAM" id="SSF57829">
    <property type="entry name" value="Zn-binding ribosomal proteins"/>
    <property type="match status" value="1"/>
</dbReference>
<name>A0A8S1C288_9INSE</name>
<dbReference type="CDD" id="cd20030">
    <property type="entry name" value="FH_FOXN1-like"/>
    <property type="match status" value="1"/>
</dbReference>
<dbReference type="PROSITE" id="PS50039">
    <property type="entry name" value="FORK_HEAD_3"/>
    <property type="match status" value="1"/>
</dbReference>
<feature type="compositionally biased region" description="Polar residues" evidence="18">
    <location>
        <begin position="1483"/>
        <end position="1498"/>
    </location>
</feature>
<evidence type="ECO:0000256" key="10">
    <source>
        <dbReference type="ARBA" id="ARBA00022980"/>
    </source>
</evidence>
<dbReference type="InterPro" id="IPR001569">
    <property type="entry name" value="Ribosomal_eL37"/>
</dbReference>
<reference evidence="22 23" key="1">
    <citation type="submission" date="2020-04" db="EMBL/GenBank/DDBJ databases">
        <authorList>
            <person name="Alioto T."/>
            <person name="Alioto T."/>
            <person name="Gomez Garrido J."/>
        </authorList>
    </citation>
    <scope>NUCLEOTIDE SEQUENCE [LARGE SCALE GENOMIC DNA]</scope>
</reference>
<feature type="region of interest" description="Disordered" evidence="18">
    <location>
        <begin position="77"/>
        <end position="96"/>
    </location>
</feature>
<keyword evidence="23" id="KW-1185">Reference proteome</keyword>
<protein>
    <recommendedName>
        <fullName evidence="24">60S ribosomal protein L37</fullName>
    </recommendedName>
</protein>
<dbReference type="GO" id="GO:0008270">
    <property type="term" value="F:zinc ion binding"/>
    <property type="evidence" value="ECO:0007669"/>
    <property type="project" value="UniProtKB-KW"/>
</dbReference>
<dbReference type="InterPro" id="IPR001005">
    <property type="entry name" value="SANT/Myb"/>
</dbReference>
<feature type="region of interest" description="Disordered" evidence="18">
    <location>
        <begin position="406"/>
        <end position="485"/>
    </location>
</feature>
<evidence type="ECO:0000256" key="12">
    <source>
        <dbReference type="ARBA" id="ARBA00023125"/>
    </source>
</evidence>
<evidence type="ECO:0000256" key="3">
    <source>
        <dbReference type="ARBA" id="ARBA00009805"/>
    </source>
</evidence>
<keyword evidence="6" id="KW-0699">rRNA-binding</keyword>
<dbReference type="Proteomes" id="UP000494165">
    <property type="component" value="Unassembled WGS sequence"/>
</dbReference>
<evidence type="ECO:0000256" key="13">
    <source>
        <dbReference type="ARBA" id="ARBA00023163"/>
    </source>
</evidence>
<evidence type="ECO:0000256" key="1">
    <source>
        <dbReference type="ARBA" id="ARBA00003058"/>
    </source>
</evidence>
<keyword evidence="7" id="KW-0863">Zinc-finger</keyword>
<keyword evidence="13" id="KW-0804">Transcription</keyword>
<feature type="domain" description="Myb-like" evidence="20">
    <location>
        <begin position="869"/>
        <end position="919"/>
    </location>
</feature>
<feature type="domain" description="HTH myb-type" evidence="21">
    <location>
        <begin position="920"/>
        <end position="978"/>
    </location>
</feature>
<feature type="DNA-binding region" description="Fork-head" evidence="16">
    <location>
        <begin position="320"/>
        <end position="417"/>
    </location>
</feature>
<dbReference type="GO" id="GO:0005634">
    <property type="term" value="C:nucleus"/>
    <property type="evidence" value="ECO:0007669"/>
    <property type="project" value="UniProtKB-SubCell"/>
</dbReference>
<dbReference type="HAMAP" id="MF_00547">
    <property type="entry name" value="Ribosomal_eL37"/>
    <property type="match status" value="1"/>
</dbReference>
<dbReference type="OrthoDB" id="10070006at2759"/>
<dbReference type="SMART" id="SM00339">
    <property type="entry name" value="FH"/>
    <property type="match status" value="1"/>
</dbReference>
<dbReference type="InterPro" id="IPR036388">
    <property type="entry name" value="WH-like_DNA-bd_sf"/>
</dbReference>
<dbReference type="InterPro" id="IPR049624">
    <property type="entry name" value="FOXN1_4"/>
</dbReference>
<dbReference type="GO" id="GO:0000981">
    <property type="term" value="F:DNA-binding transcription factor activity, RNA polymerase II-specific"/>
    <property type="evidence" value="ECO:0007669"/>
    <property type="project" value="TreeGrafter"/>
</dbReference>
<dbReference type="PROSITE" id="PS51294">
    <property type="entry name" value="HTH_MYB"/>
    <property type="match status" value="1"/>
</dbReference>
<evidence type="ECO:0000256" key="16">
    <source>
        <dbReference type="PROSITE-ProRule" id="PRU00089"/>
    </source>
</evidence>
<accession>A0A8S1C288</accession>
<evidence type="ECO:0000259" key="19">
    <source>
        <dbReference type="PROSITE" id="PS50039"/>
    </source>
</evidence>
<dbReference type="GO" id="GO:1990904">
    <property type="term" value="C:ribonucleoprotein complex"/>
    <property type="evidence" value="ECO:0007669"/>
    <property type="project" value="UniProtKB-KW"/>
</dbReference>
<feature type="region of interest" description="Disordered" evidence="18">
    <location>
        <begin position="1439"/>
        <end position="1505"/>
    </location>
</feature>
<comment type="function">
    <text evidence="1">Binds to the 23S rRNA.</text>
</comment>
<dbReference type="GO" id="GO:0003735">
    <property type="term" value="F:structural constituent of ribosome"/>
    <property type="evidence" value="ECO:0007669"/>
    <property type="project" value="InterPro"/>
</dbReference>
<feature type="domain" description="Fork-head" evidence="19">
    <location>
        <begin position="320"/>
        <end position="417"/>
    </location>
</feature>
<evidence type="ECO:0000256" key="8">
    <source>
        <dbReference type="ARBA" id="ARBA00022833"/>
    </source>
</evidence>
<evidence type="ECO:0000256" key="11">
    <source>
        <dbReference type="ARBA" id="ARBA00023015"/>
    </source>
</evidence>
<dbReference type="CDD" id="cd00167">
    <property type="entry name" value="SANT"/>
    <property type="match status" value="2"/>
</dbReference>
<evidence type="ECO:0000256" key="18">
    <source>
        <dbReference type="SAM" id="MobiDB-lite"/>
    </source>
</evidence>
<dbReference type="Pfam" id="PF01907">
    <property type="entry name" value="Ribosomal_L37e"/>
    <property type="match status" value="1"/>
</dbReference>
<evidence type="ECO:0000313" key="22">
    <source>
        <dbReference type="EMBL" id="CAB3366000.1"/>
    </source>
</evidence>
<dbReference type="InterPro" id="IPR036390">
    <property type="entry name" value="WH_DNA-bd_sf"/>
</dbReference>
<evidence type="ECO:0000256" key="14">
    <source>
        <dbReference type="ARBA" id="ARBA00023242"/>
    </source>
</evidence>
<dbReference type="FunFam" id="2.20.25.30:FF:000001">
    <property type="entry name" value="Ribosomal protein L37"/>
    <property type="match status" value="1"/>
</dbReference>
<dbReference type="PROSITE" id="PS00658">
    <property type="entry name" value="FORK_HEAD_2"/>
    <property type="match status" value="1"/>
</dbReference>
<evidence type="ECO:0000256" key="9">
    <source>
        <dbReference type="ARBA" id="ARBA00022884"/>
    </source>
</evidence>
<evidence type="ECO:0000256" key="4">
    <source>
        <dbReference type="ARBA" id="ARBA00022473"/>
    </source>
</evidence>
<feature type="domain" description="Myb-like" evidence="20">
    <location>
        <begin position="920"/>
        <end position="974"/>
    </location>
</feature>
<dbReference type="Gene3D" id="1.10.10.10">
    <property type="entry name" value="Winged helix-like DNA-binding domain superfamily/Winged helix DNA-binding domain"/>
    <property type="match status" value="1"/>
</dbReference>
<feature type="compositionally biased region" description="Basic and acidic residues" evidence="18">
    <location>
        <begin position="433"/>
        <end position="444"/>
    </location>
</feature>
<dbReference type="InterPro" id="IPR001766">
    <property type="entry name" value="Fork_head_dom"/>
</dbReference>
<dbReference type="GO" id="GO:0019843">
    <property type="term" value="F:rRNA binding"/>
    <property type="evidence" value="ECO:0007669"/>
    <property type="project" value="UniProtKB-KW"/>
</dbReference>
<dbReference type="SMART" id="SM00717">
    <property type="entry name" value="SANT"/>
    <property type="match status" value="3"/>
</dbReference>
<keyword evidence="11" id="KW-0805">Transcription regulation</keyword>
<dbReference type="InterPro" id="IPR030456">
    <property type="entry name" value="TF_fork_head_CS_2"/>
</dbReference>
<keyword evidence="12 16" id="KW-0238">DNA-binding</keyword>
<keyword evidence="4" id="KW-0217">Developmental protein</keyword>
<feature type="compositionally biased region" description="Basic and acidic residues" evidence="18">
    <location>
        <begin position="406"/>
        <end position="420"/>
    </location>
</feature>
<keyword evidence="17" id="KW-0175">Coiled coil</keyword>
<dbReference type="Pfam" id="PF00250">
    <property type="entry name" value="Forkhead"/>
    <property type="match status" value="1"/>
</dbReference>
<comment type="similarity">
    <text evidence="3">Belongs to the eukaryotic ribosomal protein eL37 family.</text>
</comment>
<dbReference type="GO" id="GO:0000976">
    <property type="term" value="F:transcription cis-regulatory region binding"/>
    <property type="evidence" value="ECO:0007669"/>
    <property type="project" value="TreeGrafter"/>
</dbReference>
<feature type="coiled-coil region" evidence="17">
    <location>
        <begin position="780"/>
        <end position="828"/>
    </location>
</feature>
<keyword evidence="8" id="KW-0862">Zinc</keyword>
<dbReference type="PROSITE" id="PS01077">
    <property type="entry name" value="RIBOSOMAL_L37E"/>
    <property type="match status" value="1"/>
</dbReference>
<evidence type="ECO:0000259" key="21">
    <source>
        <dbReference type="PROSITE" id="PS51294"/>
    </source>
</evidence>
<dbReference type="PRINTS" id="PR00053">
    <property type="entry name" value="FORKHEAD"/>
</dbReference>
<dbReference type="Pfam" id="PF00249">
    <property type="entry name" value="Myb_DNA-binding"/>
    <property type="match status" value="1"/>
</dbReference>
<evidence type="ECO:0000256" key="7">
    <source>
        <dbReference type="ARBA" id="ARBA00022771"/>
    </source>
</evidence>
<proteinExistence type="inferred from homology"/>
<organism evidence="22 23">
    <name type="scientific">Cloeon dipterum</name>
    <dbReference type="NCBI Taxonomy" id="197152"/>
    <lineage>
        <taxon>Eukaryota</taxon>
        <taxon>Metazoa</taxon>
        <taxon>Ecdysozoa</taxon>
        <taxon>Arthropoda</taxon>
        <taxon>Hexapoda</taxon>
        <taxon>Insecta</taxon>
        <taxon>Pterygota</taxon>
        <taxon>Palaeoptera</taxon>
        <taxon>Ephemeroptera</taxon>
        <taxon>Pisciforma</taxon>
        <taxon>Baetidae</taxon>
        <taxon>Cloeon</taxon>
    </lineage>
</organism>
<keyword evidence="9" id="KW-0694">RNA-binding</keyword>
<evidence type="ECO:0008006" key="24">
    <source>
        <dbReference type="Google" id="ProtNLM"/>
    </source>
</evidence>
<comment type="subcellular location">
    <subcellularLocation>
        <location evidence="2 16">Nucleus</location>
    </subcellularLocation>
</comment>
<evidence type="ECO:0000256" key="17">
    <source>
        <dbReference type="SAM" id="Coils"/>
    </source>
</evidence>
<dbReference type="PANTHER" id="PTHR46721:SF3">
    <property type="entry name" value="FORKHEAD BOX N1"/>
    <property type="match status" value="1"/>
</dbReference>
<dbReference type="PANTHER" id="PTHR46721">
    <property type="entry name" value="FORKHEAD BOX PROTEIN N1"/>
    <property type="match status" value="1"/>
</dbReference>
<dbReference type="SUPFAM" id="SSF46785">
    <property type="entry name" value="Winged helix' DNA-binding domain"/>
    <property type="match status" value="1"/>
</dbReference>
<dbReference type="SUPFAM" id="SSF46689">
    <property type="entry name" value="Homeodomain-like"/>
    <property type="match status" value="2"/>
</dbReference>
<evidence type="ECO:0000259" key="20">
    <source>
        <dbReference type="PROSITE" id="PS50090"/>
    </source>
</evidence>
<dbReference type="InterPro" id="IPR011332">
    <property type="entry name" value="Ribosomal_zn-bd"/>
</dbReference>
<dbReference type="EMBL" id="CADEPI010000023">
    <property type="protein sequence ID" value="CAB3366000.1"/>
    <property type="molecule type" value="Genomic_DNA"/>
</dbReference>
<keyword evidence="5" id="KW-0479">Metal-binding</keyword>
<dbReference type="Gene3D" id="2.20.25.30">
    <property type="match status" value="1"/>
</dbReference>
<dbReference type="GO" id="GO:0005840">
    <property type="term" value="C:ribosome"/>
    <property type="evidence" value="ECO:0007669"/>
    <property type="project" value="UniProtKB-KW"/>
</dbReference>
<feature type="compositionally biased region" description="Acidic residues" evidence="18">
    <location>
        <begin position="445"/>
        <end position="457"/>
    </location>
</feature>
<gene>
    <name evidence="22" type="ORF">CLODIP_2_CD16173</name>
</gene>
<dbReference type="Gene3D" id="1.10.10.60">
    <property type="entry name" value="Homeodomain-like"/>
    <property type="match status" value="2"/>
</dbReference>
<dbReference type="InterPro" id="IPR011331">
    <property type="entry name" value="Ribosomal_eL37/eL43"/>
</dbReference>
<keyword evidence="14 16" id="KW-0539">Nucleus</keyword>
<dbReference type="GO" id="GO:0002181">
    <property type="term" value="P:cytoplasmic translation"/>
    <property type="evidence" value="ECO:0007669"/>
    <property type="project" value="UniProtKB-ARBA"/>
</dbReference>
<sequence length="1505" mass="171503">MTKGTSSFGKRRNKTHTLCRRCGRSAYHIQKKTCAQCGYPSKRLRHFNWSVKAQRRKTTGTGRMRFLKIVRRRFRNGFREGGKPAPRKAVASTPSFSRPKLKGSCTMDSLFFTSLQDDHLSLQQMMDDDLKRDMDIDDCINFDMTLPLDDSLDCKLEFLDNTSTVANLINRDNDFNYDLWINSDGASNSQFPPVADSEAAIRMVNPHTISSMSPSNIVPKVEPIEDVLNSEPIVLKTESEMDTSPPQQITFSTTTKQLPARANIPSKGISLVCSNTNTPFTFVKTNTFNTITSEGLAALRCPPRPNKSMQPNPEEKIYPKPAYSYSCLIALALKNSASGSLPVSEIYNFMCEHFPYFKTAPNGWKNSVRHNLSLNKCFEKIEKPSGNGSQRKGCLWAMNPSKMSKMDEEVQKWSRKDPQAIRRAMVIPENLEQLERGEMKRDIPSGDDTEEDDDEESPSSVSALNEQPFTPPAVEDGDEIDPLDTSMKHENDFVDISYLDDLDDNDIPEFDLDVNEGLYKEMEEGEKHSAAITETSIVPNQTALTATKIQGNYIYKATQISRPIATAPISSYVCKPNANGTTIRQRTSGCCLDTGQFIARAQTTEKMEEDRSGPSSAFFGANLEDLSMTQLEELLQKNRQLQIEIRLIMNNLVSKMNDCISTKKNLINQILESELPVSTRIDVSPSAKFSSILISSSWKPSYPYFLDTDDFPPPLNQVDHIMKKNNFLTISSLRTCYRWHQSQMKMLDKAVSEDALYSLQTGLLQKKKILVQALDDKMTLQKMLNNMDIINEDIENQLREKFESGRTIEQLEKAIKETDEEINRVAGEPLQKVLHDPDHEFNWAKIRDILFHDSRSESEIRAMWKLCLQKTRSRKPWTSKETEMILELAAKHNYQNWIQIAKELGRKRSAYQVFIHFQTEANRTRNKWTEPEDNAVIQAVKKLRMGNYIPFSLVANHVPGRSSSQIAQRWRCFLDPTIYRGTFTAKEDMLLYICRSLKKMSYGEISENYFMRSTEQLRKRFHALRSSEAFEEMLNKRGFVIDPNRSIHSARKVQMVFSHQNGISLSQSSASMEISEKRARKCYAKRRIEEKHKKYYLSEENLGNGRKLLKVEERCIGGRPNKVMSKEEIEIAMYFFSKYRSGRIGRYSAIVNKNVEPVARAVKHYCEKLDARVDFAASSGIFAETPQMALVLEKLQDLSISNKPIYSIIAPQYSTLVGYMCILLEVAKLQKHTLASRESLLSFREKCEKAAIFMNSRGPSSAASAKGTCQNVHLVPSDSARPTVSIHLHKDACSGRHCVSNGHHGAVTIMSNVVNVCGNIQELYFIEKGNDYPTFKLNLSRFSPKKPSSGITINCRPELPVATIGCDDAEHISPEEALELWKLRFVALFSVPAIIETFSTPEVYDFKHMEGQPVTKKSGTRKCYYRRKRKFWKYKNRPDEEKAENKELERPEEEAKKPPRKRRSASEMTAHYAQMKKDKPTRSQKNQPNAGQVTSSVDDVEKSSQ</sequence>
<dbReference type="Pfam" id="PF13921">
    <property type="entry name" value="Myb_DNA-bind_6"/>
    <property type="match status" value="1"/>
</dbReference>
<dbReference type="InterPro" id="IPR018267">
    <property type="entry name" value="Ribosomal_eL37_CS"/>
</dbReference>